<dbReference type="Proteomes" id="UP000467840">
    <property type="component" value="Chromosome 7"/>
</dbReference>
<evidence type="ECO:0000313" key="3">
    <source>
        <dbReference type="EMBL" id="KAF2294087.1"/>
    </source>
</evidence>
<accession>A0A6A6KZX9</accession>
<evidence type="ECO:0000259" key="2">
    <source>
        <dbReference type="Pfam" id="PF00656"/>
    </source>
</evidence>
<proteinExistence type="inferred from homology"/>
<dbReference type="Gene3D" id="3.40.50.12660">
    <property type="match status" value="2"/>
</dbReference>
<evidence type="ECO:0000256" key="1">
    <source>
        <dbReference type="ARBA" id="ARBA00009005"/>
    </source>
</evidence>
<gene>
    <name evidence="3" type="ORF">GH714_007418</name>
</gene>
<dbReference type="PANTHER" id="PTHR48104:SF2">
    <property type="entry name" value="METACASPASE-1-LIKE ISOFORM X1"/>
    <property type="match status" value="1"/>
</dbReference>
<name>A0A6A6KZX9_HEVBR</name>
<dbReference type="AlphaFoldDB" id="A0A6A6KZX9"/>
<dbReference type="EMBL" id="JAAGAX010000013">
    <property type="protein sequence ID" value="KAF2294087.1"/>
    <property type="molecule type" value="Genomic_DNA"/>
</dbReference>
<dbReference type="GO" id="GO:0005737">
    <property type="term" value="C:cytoplasm"/>
    <property type="evidence" value="ECO:0007669"/>
    <property type="project" value="TreeGrafter"/>
</dbReference>
<protein>
    <recommendedName>
        <fullName evidence="2">Peptidase C14 caspase domain-containing protein</fullName>
    </recommendedName>
</protein>
<sequence length="398" mass="44675">MAADTGVFTEKERNGALTYILVEIVKKWPGATYGDLLDMIHETIDAVNNSGSLFSRILRSKSHEKLLQIQSTKWKRLSLNTNVTAIQHPPFDEISPISWHSSVREEDRGSLIGNIAPNSKDKILASDSDRENQVEYHSTTSTKVAESLRPRKRALLVGVTYKNWRYKLKGTTNDVKNMRNFLIDSFSFNPQNILVLTVLDVGAKRVKAHWFLFIAEDETEPDLIPTKKNILISLKWLVKDCRAEGMILDYDINSAIVRPLPKDVTLHAIVDACYCGTILDLPKAWEDNYAPSGARKQTNGGLAISICRCVDDQMLADTSAFNTKAMNGVMTYNLIDILRYPGVTYGDMLDLMHGSIEEANRNGCLASRFLRTSCQKPIPKPVLSSSEPFDVYGKNFIL</sequence>
<reference evidence="3 4" key="1">
    <citation type="journal article" date="2020" name="Mol. Plant">
        <title>The Chromosome-Based Rubber Tree Genome Provides New Insights into Spurge Genome Evolution and Rubber Biosynthesis.</title>
        <authorList>
            <person name="Liu J."/>
            <person name="Shi C."/>
            <person name="Shi C.C."/>
            <person name="Li W."/>
            <person name="Zhang Q.J."/>
            <person name="Zhang Y."/>
            <person name="Li K."/>
            <person name="Lu H.F."/>
            <person name="Shi C."/>
            <person name="Zhu S.T."/>
            <person name="Xiao Z.Y."/>
            <person name="Nan H."/>
            <person name="Yue Y."/>
            <person name="Zhu X.G."/>
            <person name="Wu Y."/>
            <person name="Hong X.N."/>
            <person name="Fan G.Y."/>
            <person name="Tong Y."/>
            <person name="Zhang D."/>
            <person name="Mao C.L."/>
            <person name="Liu Y.L."/>
            <person name="Hao S.J."/>
            <person name="Liu W.Q."/>
            <person name="Lv M.Q."/>
            <person name="Zhang H.B."/>
            <person name="Liu Y."/>
            <person name="Hu-Tang G.R."/>
            <person name="Wang J.P."/>
            <person name="Wang J.H."/>
            <person name="Sun Y.H."/>
            <person name="Ni S.B."/>
            <person name="Chen W.B."/>
            <person name="Zhang X.C."/>
            <person name="Jiao Y.N."/>
            <person name="Eichler E.E."/>
            <person name="Li G.H."/>
            <person name="Liu X."/>
            <person name="Gao L.Z."/>
        </authorList>
    </citation>
    <scope>NUCLEOTIDE SEQUENCE [LARGE SCALE GENOMIC DNA]</scope>
    <source>
        <strain evidence="4">cv. GT1</strain>
        <tissue evidence="3">Leaf</tissue>
    </source>
</reference>
<dbReference type="InterPro" id="IPR050452">
    <property type="entry name" value="Metacaspase"/>
</dbReference>
<dbReference type="GO" id="GO:0006508">
    <property type="term" value="P:proteolysis"/>
    <property type="evidence" value="ECO:0007669"/>
    <property type="project" value="InterPro"/>
</dbReference>
<organism evidence="3 4">
    <name type="scientific">Hevea brasiliensis</name>
    <name type="common">Para rubber tree</name>
    <name type="synonym">Siphonia brasiliensis</name>
    <dbReference type="NCBI Taxonomy" id="3981"/>
    <lineage>
        <taxon>Eukaryota</taxon>
        <taxon>Viridiplantae</taxon>
        <taxon>Streptophyta</taxon>
        <taxon>Embryophyta</taxon>
        <taxon>Tracheophyta</taxon>
        <taxon>Spermatophyta</taxon>
        <taxon>Magnoliopsida</taxon>
        <taxon>eudicotyledons</taxon>
        <taxon>Gunneridae</taxon>
        <taxon>Pentapetalae</taxon>
        <taxon>rosids</taxon>
        <taxon>fabids</taxon>
        <taxon>Malpighiales</taxon>
        <taxon>Euphorbiaceae</taxon>
        <taxon>Crotonoideae</taxon>
        <taxon>Micrandreae</taxon>
        <taxon>Hevea</taxon>
    </lineage>
</organism>
<dbReference type="InterPro" id="IPR011600">
    <property type="entry name" value="Pept_C14_caspase"/>
</dbReference>
<dbReference type="Pfam" id="PF00656">
    <property type="entry name" value="Peptidase_C14"/>
    <property type="match status" value="1"/>
</dbReference>
<dbReference type="GO" id="GO:0004197">
    <property type="term" value="F:cysteine-type endopeptidase activity"/>
    <property type="evidence" value="ECO:0007669"/>
    <property type="project" value="InterPro"/>
</dbReference>
<comment type="caution">
    <text evidence="3">The sequence shown here is derived from an EMBL/GenBank/DDBJ whole genome shotgun (WGS) entry which is preliminary data.</text>
</comment>
<feature type="domain" description="Peptidase C14 caspase" evidence="2">
    <location>
        <begin position="151"/>
        <end position="242"/>
    </location>
</feature>
<dbReference type="PANTHER" id="PTHR48104">
    <property type="entry name" value="METACASPASE-4"/>
    <property type="match status" value="1"/>
</dbReference>
<evidence type="ECO:0000313" key="4">
    <source>
        <dbReference type="Proteomes" id="UP000467840"/>
    </source>
</evidence>
<comment type="similarity">
    <text evidence="1">Belongs to the peptidase C14B family.</text>
</comment>
<keyword evidence="4" id="KW-1185">Reference proteome</keyword>